<organism evidence="1 2">
    <name type="scientific">Bilophila wadsworthia (strain 3_1_6)</name>
    <dbReference type="NCBI Taxonomy" id="563192"/>
    <lineage>
        <taxon>Bacteria</taxon>
        <taxon>Pseudomonadati</taxon>
        <taxon>Thermodesulfobacteriota</taxon>
        <taxon>Desulfovibrionia</taxon>
        <taxon>Desulfovibrionales</taxon>
        <taxon>Desulfovibrionaceae</taxon>
        <taxon>Bilophila</taxon>
    </lineage>
</organism>
<comment type="caution">
    <text evidence="1">The sequence shown here is derived from an EMBL/GenBank/DDBJ whole genome shotgun (WGS) entry which is preliminary data.</text>
</comment>
<dbReference type="GO" id="GO:0004062">
    <property type="term" value="F:aryl sulfotransferase activity"/>
    <property type="evidence" value="ECO:0007669"/>
    <property type="project" value="InterPro"/>
</dbReference>
<dbReference type="Pfam" id="PF05935">
    <property type="entry name" value="Arylsulfotrans"/>
    <property type="match status" value="1"/>
</dbReference>
<evidence type="ECO:0000313" key="2">
    <source>
        <dbReference type="Proteomes" id="UP000006034"/>
    </source>
</evidence>
<dbReference type="PANTHER" id="PTHR35340:SF5">
    <property type="entry name" value="ASST-DOMAIN-CONTAINING PROTEIN"/>
    <property type="match status" value="1"/>
</dbReference>
<reference evidence="1 2" key="2">
    <citation type="submission" date="2013-04" db="EMBL/GenBank/DDBJ databases">
        <title>The Genome Sequence of Bilophila wadsworthia 3_1_6.</title>
        <authorList>
            <consortium name="The Broad Institute Genomics Platform"/>
            <person name="Earl A."/>
            <person name="Ward D."/>
            <person name="Feldgarden M."/>
            <person name="Gevers D."/>
            <person name="Sibley C."/>
            <person name="Strauss J."/>
            <person name="Allen-Vercoe E."/>
            <person name="Walker B."/>
            <person name="Young S."/>
            <person name="Zeng Q."/>
            <person name="Gargeya S."/>
            <person name="Fitzgerald M."/>
            <person name="Haas B."/>
            <person name="Abouelleil A."/>
            <person name="Allen A.W."/>
            <person name="Alvarado L."/>
            <person name="Arachchi H.M."/>
            <person name="Berlin A.M."/>
            <person name="Chapman S.B."/>
            <person name="Gainer-Dewar J."/>
            <person name="Goldberg J."/>
            <person name="Griggs A."/>
            <person name="Gujja S."/>
            <person name="Hansen M."/>
            <person name="Howarth C."/>
            <person name="Imamovic A."/>
            <person name="Ireland A."/>
            <person name="Larimer J."/>
            <person name="McCowan C."/>
            <person name="Murphy C."/>
            <person name="Pearson M."/>
            <person name="Poon T.W."/>
            <person name="Priest M."/>
            <person name="Roberts A."/>
            <person name="Saif S."/>
            <person name="Shea T."/>
            <person name="Sisk P."/>
            <person name="Sykes S."/>
            <person name="Wortman J."/>
            <person name="Nusbaum C."/>
            <person name="Birren B."/>
        </authorList>
    </citation>
    <scope>NUCLEOTIDE SEQUENCE [LARGE SCALE GENOMIC DNA]</scope>
    <source>
        <strain evidence="1 2">3_1_6</strain>
    </source>
</reference>
<dbReference type="RefSeq" id="WP_005030339.1">
    <property type="nucleotide sequence ID" value="NZ_KE150238.1"/>
</dbReference>
<dbReference type="eggNOG" id="COG0526">
    <property type="taxonomic scope" value="Bacteria"/>
</dbReference>
<dbReference type="STRING" id="563192.HMPREF0179_03470"/>
<dbReference type="EMBL" id="ADCP02000001">
    <property type="protein sequence ID" value="EFV42704.1"/>
    <property type="molecule type" value="Genomic_DNA"/>
</dbReference>
<evidence type="ECO:0000313" key="1">
    <source>
        <dbReference type="EMBL" id="EFV42704.1"/>
    </source>
</evidence>
<accession>E5YB97</accession>
<dbReference type="AlphaFoldDB" id="E5YB97"/>
<dbReference type="OrthoDB" id="264813at2"/>
<dbReference type="HOGENOM" id="CLU_032299_0_0_7"/>
<evidence type="ECO:0008006" key="3">
    <source>
        <dbReference type="Google" id="ProtNLM"/>
    </source>
</evidence>
<proteinExistence type="predicted"/>
<dbReference type="InterPro" id="IPR010262">
    <property type="entry name" value="Arylsulfotransferase_bact"/>
</dbReference>
<dbReference type="PANTHER" id="PTHR35340">
    <property type="entry name" value="PQQ ENZYME REPEAT PROTEIN-RELATED"/>
    <property type="match status" value="1"/>
</dbReference>
<gene>
    <name evidence="1" type="ORF">HMPREF0179_03470</name>
</gene>
<dbReference type="Proteomes" id="UP000006034">
    <property type="component" value="Unassembled WGS sequence"/>
</dbReference>
<dbReference type="GeneID" id="78084996"/>
<dbReference type="InterPro" id="IPR053143">
    <property type="entry name" value="Arylsulfate_ST"/>
</dbReference>
<reference evidence="1 2" key="1">
    <citation type="submission" date="2010-10" db="EMBL/GenBank/DDBJ databases">
        <authorList>
            <consortium name="The Broad Institute Genome Sequencing Platform"/>
            <person name="Ward D."/>
            <person name="Earl A."/>
            <person name="Feldgarden M."/>
            <person name="Young S.K."/>
            <person name="Gargeya S."/>
            <person name="Zeng Q."/>
            <person name="Alvarado L."/>
            <person name="Berlin A."/>
            <person name="Bochicchio J."/>
            <person name="Chapman S.B."/>
            <person name="Chen Z."/>
            <person name="Freedman E."/>
            <person name="Gellesch M."/>
            <person name="Goldberg J."/>
            <person name="Griggs A."/>
            <person name="Gujja S."/>
            <person name="Heilman E."/>
            <person name="Heiman D."/>
            <person name="Howarth C."/>
            <person name="Mehta T."/>
            <person name="Neiman D."/>
            <person name="Pearson M."/>
            <person name="Roberts A."/>
            <person name="Saif S."/>
            <person name="Shea T."/>
            <person name="Shenoy N."/>
            <person name="Sisk P."/>
            <person name="Stolte C."/>
            <person name="Sykes S."/>
            <person name="White J."/>
            <person name="Yandava C."/>
            <person name="Allen-Vercoe E."/>
            <person name="Sibley C."/>
            <person name="Ambrose C.E."/>
            <person name="Strauss J."/>
            <person name="Daigneault M."/>
            <person name="Haas B."/>
            <person name="Nusbaum C."/>
            <person name="Birren B."/>
        </authorList>
    </citation>
    <scope>NUCLEOTIDE SEQUENCE [LARGE SCALE GENOMIC DNA]</scope>
    <source>
        <strain evidence="1 2">3_1_6</strain>
    </source>
</reference>
<keyword evidence="2" id="KW-1185">Reference proteome</keyword>
<name>E5YB97_BILW3</name>
<sequence length="480" mass="54261">MSATIFPTGVTIYNPEKCWSGYTILQAAERGALLIDMNGNEVRMWEGLQGFPNKMLPGGYVMGSLGERNPKYGLQDQTDLVQVDWDGNIVWKFDKAEYIEDPGEEPQWMARQHHDYQREGNTVGYYVPGSDPKTNSGNTLILAHKNVHVPAISDKMLLDDVIYEVDWDGDIVWEWKVSDHFEELGFDAIARNLMYRDPNYYTGFGNSHIAGDWVHTNSMSVLGPNKWYDAGDKRFHPDNIIIDCRDANIILIIEKATGNIVWKIGPYFDQTPELRKLGWIIGQHHAHMIPRGLPGEGNILIYDNGGWAGYYAPNPGSPTGIRGALRDYSRVLEIDPVTLEIVWQMTPKEAGYLMPLDANRFYSPFISGMQRLPNGNTMITEGSHGRIFEVTPEHELVWEYVCPYWGTALPMNMVYRSYRLPYEWVPQLEKPAESPIERLDVSTFRVPGAAAPGVKSAVKIKEAKGYFGLSAMCVAADIEE</sequence>
<protein>
    <recommendedName>
        <fullName evidence="3">Thioredoxin</fullName>
    </recommendedName>
</protein>